<organism evidence="2 3">
    <name type="scientific">Rhododendron griersonianum</name>
    <dbReference type="NCBI Taxonomy" id="479676"/>
    <lineage>
        <taxon>Eukaryota</taxon>
        <taxon>Viridiplantae</taxon>
        <taxon>Streptophyta</taxon>
        <taxon>Embryophyta</taxon>
        <taxon>Tracheophyta</taxon>
        <taxon>Spermatophyta</taxon>
        <taxon>Magnoliopsida</taxon>
        <taxon>eudicotyledons</taxon>
        <taxon>Gunneridae</taxon>
        <taxon>Pentapetalae</taxon>
        <taxon>asterids</taxon>
        <taxon>Ericales</taxon>
        <taxon>Ericaceae</taxon>
        <taxon>Ericoideae</taxon>
        <taxon>Rhodoreae</taxon>
        <taxon>Rhododendron</taxon>
    </lineage>
</organism>
<accession>A0AAV6J5Q0</accession>
<keyword evidence="3" id="KW-1185">Reference proteome</keyword>
<evidence type="ECO:0000313" key="3">
    <source>
        <dbReference type="Proteomes" id="UP000823749"/>
    </source>
</evidence>
<feature type="region of interest" description="Disordered" evidence="1">
    <location>
        <begin position="1"/>
        <end position="34"/>
    </location>
</feature>
<dbReference type="AlphaFoldDB" id="A0AAV6J5Q0"/>
<dbReference type="EMBL" id="JACTNZ010000008">
    <property type="protein sequence ID" value="KAG5536321.1"/>
    <property type="molecule type" value="Genomic_DNA"/>
</dbReference>
<evidence type="ECO:0000256" key="1">
    <source>
        <dbReference type="SAM" id="MobiDB-lite"/>
    </source>
</evidence>
<sequence>MTRKRKTTHMCNGEEDSQAQIGKELSKGTIAQRARRERERILKQSIARQSEQQLHGDTSVQPLRDSNIAVHVHEEIQRLEAIAKKGKAVYMDSGKENSQVLVVGVAVFRAATMVGQGLRFRFVTRCPLVVGGVYGSAGAHCSEVQRLMCGSPALGGYCSIVCPRMVAIDGGVWSPDQMVRWKLLGC</sequence>
<name>A0AAV6J5Q0_9ERIC</name>
<reference evidence="2" key="1">
    <citation type="submission" date="2020-08" db="EMBL/GenBank/DDBJ databases">
        <title>Plant Genome Project.</title>
        <authorList>
            <person name="Zhang R.-G."/>
        </authorList>
    </citation>
    <scope>NUCLEOTIDE SEQUENCE</scope>
    <source>
        <strain evidence="2">WSP0</strain>
        <tissue evidence="2">Leaf</tissue>
    </source>
</reference>
<protein>
    <submittedName>
        <fullName evidence="2">Uncharacterized protein</fullName>
    </submittedName>
</protein>
<dbReference type="Proteomes" id="UP000823749">
    <property type="component" value="Chromosome 8"/>
</dbReference>
<gene>
    <name evidence="2" type="ORF">RHGRI_023932</name>
</gene>
<proteinExistence type="predicted"/>
<comment type="caution">
    <text evidence="2">The sequence shown here is derived from an EMBL/GenBank/DDBJ whole genome shotgun (WGS) entry which is preliminary data.</text>
</comment>
<evidence type="ECO:0000313" key="2">
    <source>
        <dbReference type="EMBL" id="KAG5536321.1"/>
    </source>
</evidence>